<keyword evidence="2" id="KW-0813">Transport</keyword>
<dbReference type="EMBL" id="JAIPUX010000439">
    <property type="protein sequence ID" value="KAH0630281.1"/>
    <property type="molecule type" value="Genomic_DNA"/>
</dbReference>
<name>A0ABQ7TLM4_PHRPL</name>
<dbReference type="PROSITE" id="PS51258">
    <property type="entry name" value="MHD1"/>
    <property type="match status" value="1"/>
</dbReference>
<proteinExistence type="predicted"/>
<sequence length="124" mass="13797">SLTSNLPNVNLPNVNLPKVPNLPVNIPLGIPQMPAFSAPSWMAAIYDAECFQSPGAGCNLSWCYCFSCHPGSNGSGTSEDLFWKLDALQTFIRDLHWPEEEFAKHLEQRLKLMASDMIESCVKR</sequence>
<evidence type="ECO:0000256" key="5">
    <source>
        <dbReference type="ARBA" id="ARBA00023136"/>
    </source>
</evidence>
<accession>A0ABQ7TLM4</accession>
<keyword evidence="4" id="KW-0446">Lipid-binding</keyword>
<dbReference type="InterPro" id="IPR033227">
    <property type="entry name" value="CAPS"/>
</dbReference>
<evidence type="ECO:0000256" key="4">
    <source>
        <dbReference type="ARBA" id="ARBA00023121"/>
    </source>
</evidence>
<dbReference type="Pfam" id="PF06292">
    <property type="entry name" value="MUN"/>
    <property type="match status" value="1"/>
</dbReference>
<keyword evidence="5" id="KW-0472">Membrane</keyword>
<evidence type="ECO:0000259" key="7">
    <source>
        <dbReference type="PROSITE" id="PS51258"/>
    </source>
</evidence>
<evidence type="ECO:0000256" key="2">
    <source>
        <dbReference type="ARBA" id="ARBA00022448"/>
    </source>
</evidence>
<keyword evidence="3" id="KW-0770">Synapse</keyword>
<dbReference type="Proteomes" id="UP000826234">
    <property type="component" value="Unassembled WGS sequence"/>
</dbReference>
<evidence type="ECO:0000256" key="1">
    <source>
        <dbReference type="ARBA" id="ARBA00004308"/>
    </source>
</evidence>
<reference evidence="8 9" key="1">
    <citation type="journal article" date="2022" name="Gigascience">
        <title>A chromosome-level genome assembly and annotation of the desert horned lizard, Phrynosoma platyrhinos, provides insight into chromosomal rearrangements among reptiles.</title>
        <authorList>
            <person name="Koochekian N."/>
            <person name="Ascanio A."/>
            <person name="Farleigh K."/>
            <person name="Card D.C."/>
            <person name="Schield D.R."/>
            <person name="Castoe T.A."/>
            <person name="Jezkova T."/>
        </authorList>
    </citation>
    <scope>NUCLEOTIDE SEQUENCE [LARGE SCALE GENOMIC DNA]</scope>
    <source>
        <strain evidence="8">NK-2021</strain>
    </source>
</reference>
<comment type="subcellular location">
    <subcellularLocation>
        <location evidence="1">Endomembrane system</location>
    </subcellularLocation>
    <subcellularLocation>
        <location evidence="6">Synapse</location>
    </subcellularLocation>
</comment>
<dbReference type="InterPro" id="IPR010439">
    <property type="entry name" value="MUN_dom"/>
</dbReference>
<protein>
    <recommendedName>
        <fullName evidence="7">MHD1 domain-containing protein</fullName>
    </recommendedName>
</protein>
<dbReference type="PANTHER" id="PTHR12166">
    <property type="entry name" value="CALCIUM-DEPENDENT SECRETION ACTIVATOR"/>
    <property type="match status" value="1"/>
</dbReference>
<evidence type="ECO:0000256" key="6">
    <source>
        <dbReference type="ARBA" id="ARBA00034103"/>
    </source>
</evidence>
<keyword evidence="9" id="KW-1185">Reference proteome</keyword>
<dbReference type="InterPro" id="IPR014770">
    <property type="entry name" value="Munc13_1"/>
</dbReference>
<feature type="domain" description="MHD1" evidence="7">
    <location>
        <begin position="1"/>
        <end position="124"/>
    </location>
</feature>
<feature type="non-terminal residue" evidence="8">
    <location>
        <position position="1"/>
    </location>
</feature>
<dbReference type="PANTHER" id="PTHR12166:SF8">
    <property type="entry name" value="CALCIUM-DEPENDENT SECRETION ACTIVATOR"/>
    <property type="match status" value="1"/>
</dbReference>
<comment type="caution">
    <text evidence="8">The sequence shown here is derived from an EMBL/GenBank/DDBJ whole genome shotgun (WGS) entry which is preliminary data.</text>
</comment>
<gene>
    <name evidence="8" type="ORF">JD844_013143</name>
</gene>
<evidence type="ECO:0000313" key="9">
    <source>
        <dbReference type="Proteomes" id="UP000826234"/>
    </source>
</evidence>
<evidence type="ECO:0000313" key="8">
    <source>
        <dbReference type="EMBL" id="KAH0630281.1"/>
    </source>
</evidence>
<evidence type="ECO:0000256" key="3">
    <source>
        <dbReference type="ARBA" id="ARBA00023018"/>
    </source>
</evidence>
<organism evidence="8 9">
    <name type="scientific">Phrynosoma platyrhinos</name>
    <name type="common">Desert horned lizard</name>
    <dbReference type="NCBI Taxonomy" id="52577"/>
    <lineage>
        <taxon>Eukaryota</taxon>
        <taxon>Metazoa</taxon>
        <taxon>Chordata</taxon>
        <taxon>Craniata</taxon>
        <taxon>Vertebrata</taxon>
        <taxon>Euteleostomi</taxon>
        <taxon>Lepidosauria</taxon>
        <taxon>Squamata</taxon>
        <taxon>Bifurcata</taxon>
        <taxon>Unidentata</taxon>
        <taxon>Episquamata</taxon>
        <taxon>Toxicofera</taxon>
        <taxon>Iguania</taxon>
        <taxon>Phrynosomatidae</taxon>
        <taxon>Phrynosomatinae</taxon>
        <taxon>Phrynosoma</taxon>
    </lineage>
</organism>